<dbReference type="Pfam" id="PF26314">
    <property type="entry name" value="MptA_B_family"/>
    <property type="match status" value="1"/>
</dbReference>
<feature type="transmembrane region" description="Helical" evidence="1">
    <location>
        <begin position="7"/>
        <end position="25"/>
    </location>
</feature>
<feature type="transmembrane region" description="Helical" evidence="1">
    <location>
        <begin position="180"/>
        <end position="198"/>
    </location>
</feature>
<accession>I6Z3N1</accession>
<feature type="transmembrane region" description="Helical" evidence="1">
    <location>
        <begin position="150"/>
        <end position="173"/>
    </location>
</feature>
<dbReference type="STRING" id="1191523.MROS_0512"/>
<dbReference type="KEGG" id="mro:MROS_0512"/>
<feature type="transmembrane region" description="Helical" evidence="1">
    <location>
        <begin position="229"/>
        <end position="246"/>
    </location>
</feature>
<evidence type="ECO:0000313" key="2">
    <source>
        <dbReference type="EMBL" id="AFN73755.1"/>
    </source>
</evidence>
<feature type="transmembrane region" description="Helical" evidence="1">
    <location>
        <begin position="31"/>
        <end position="51"/>
    </location>
</feature>
<evidence type="ECO:0000256" key="1">
    <source>
        <dbReference type="SAM" id="Phobius"/>
    </source>
</evidence>
<keyword evidence="1" id="KW-0812">Transmembrane</keyword>
<keyword evidence="1" id="KW-0472">Membrane</keyword>
<sequence>MKIKSGHILKTVILLQFILYLYLYLHYEVVSYTYISIISSILFIPFAVLLVKNGTDRKTLYFGLTAAFAIRLLFINHFPIGSDDIYRYIWDGKVQHNGINPYLYPPNASELNHLSSAIIPGKVNFPDMKTIYFPLSQWLFYLGYAIGGEAVLGLKLLMLLFEMISVTGILLLLKIRGMNAGNVLLYALCPLILSHIGIDAHLDGYGFTFFILFLFFYLKPSGNENINKIISLIFLGFALSVKPAFFDSVAGDFSI</sequence>
<dbReference type="EMBL" id="CP003557">
    <property type="protein sequence ID" value="AFN73755.1"/>
    <property type="molecule type" value="Genomic_DNA"/>
</dbReference>
<feature type="transmembrane region" description="Helical" evidence="1">
    <location>
        <begin position="204"/>
        <end position="222"/>
    </location>
</feature>
<keyword evidence="1" id="KW-1133">Transmembrane helix</keyword>
<proteinExistence type="predicted"/>
<dbReference type="Proteomes" id="UP000009011">
    <property type="component" value="Chromosome"/>
</dbReference>
<reference evidence="2 3" key="1">
    <citation type="journal article" date="2013" name="PLoS ONE">
        <title>Genomic analysis of Melioribacter roseus, facultatively anaerobic organotrophic bacterium representing a novel deep lineage within Bacteriodetes/Chlorobi group.</title>
        <authorList>
            <person name="Kadnikov V.V."/>
            <person name="Mardanov A.V."/>
            <person name="Podosokorskaya O.A."/>
            <person name="Gavrilov S.N."/>
            <person name="Kublanov I.V."/>
            <person name="Beletsky A.V."/>
            <person name="Bonch-Osmolovskaya E.A."/>
            <person name="Ravin N.V."/>
        </authorList>
    </citation>
    <scope>NUCLEOTIDE SEQUENCE [LARGE SCALE GENOMIC DNA]</scope>
    <source>
        <strain evidence="3">JCM 17771 / P3M-2</strain>
    </source>
</reference>
<dbReference type="eggNOG" id="COG1216">
    <property type="taxonomic scope" value="Bacteria"/>
</dbReference>
<evidence type="ECO:0000313" key="3">
    <source>
        <dbReference type="Proteomes" id="UP000009011"/>
    </source>
</evidence>
<name>I6Z3N1_MELRP</name>
<gene>
    <name evidence="2" type="ordered locus">MROS_0512</name>
</gene>
<protein>
    <recommendedName>
        <fullName evidence="4">Glycosyltransferase RgtA/B/C/D-like domain-containing protein</fullName>
    </recommendedName>
</protein>
<dbReference type="OrthoDB" id="1491846at2"/>
<dbReference type="AlphaFoldDB" id="I6Z3N1"/>
<organism evidence="2 3">
    <name type="scientific">Melioribacter roseus (strain DSM 23840 / JCM 17771 / VKM B-2668 / P3M-2)</name>
    <dbReference type="NCBI Taxonomy" id="1191523"/>
    <lineage>
        <taxon>Bacteria</taxon>
        <taxon>Pseudomonadati</taxon>
        <taxon>Ignavibacteriota</taxon>
        <taxon>Ignavibacteria</taxon>
        <taxon>Ignavibacteriales</taxon>
        <taxon>Melioribacteraceae</taxon>
        <taxon>Melioribacter</taxon>
    </lineage>
</organism>
<feature type="transmembrane region" description="Helical" evidence="1">
    <location>
        <begin position="60"/>
        <end position="80"/>
    </location>
</feature>
<keyword evidence="3" id="KW-1185">Reference proteome</keyword>
<dbReference type="HOGENOM" id="CLU_1089067_0_0_10"/>
<dbReference type="RefSeq" id="WP_014855192.1">
    <property type="nucleotide sequence ID" value="NC_018178.1"/>
</dbReference>
<evidence type="ECO:0008006" key="4">
    <source>
        <dbReference type="Google" id="ProtNLM"/>
    </source>
</evidence>